<dbReference type="EMBL" id="SODV01000001">
    <property type="protein sequence ID" value="TDX00326.1"/>
    <property type="molecule type" value="Genomic_DNA"/>
</dbReference>
<evidence type="ECO:0008006" key="4">
    <source>
        <dbReference type="Google" id="ProtNLM"/>
    </source>
</evidence>
<keyword evidence="3" id="KW-1185">Reference proteome</keyword>
<keyword evidence="1" id="KW-0812">Transmembrane</keyword>
<name>A0A4R8DR76_9BACT</name>
<feature type="transmembrane region" description="Helical" evidence="1">
    <location>
        <begin position="86"/>
        <end position="105"/>
    </location>
</feature>
<feature type="transmembrane region" description="Helical" evidence="1">
    <location>
        <begin position="117"/>
        <end position="137"/>
    </location>
</feature>
<evidence type="ECO:0000313" key="2">
    <source>
        <dbReference type="EMBL" id="TDX00326.1"/>
    </source>
</evidence>
<protein>
    <recommendedName>
        <fullName evidence="4">DUF1440 domain-containing protein</fullName>
    </recommendedName>
</protein>
<keyword evidence="1" id="KW-1133">Transmembrane helix</keyword>
<sequence length="147" mass="15899">MGIFFIGLLAGILDGAAASLLAWTLAKRPPAAVFRFVASGLYGPRAFNGRYMVPTGVALHMVIALAFTAAYFGLCTLWSWPLQHPAGAAVSYGTVVWVIMNLVVIPLSKTPPRPMPLWLKVINLVILIVAIGAPVAWGARWYFKAYL</sequence>
<comment type="caution">
    <text evidence="2">The sequence shown here is derived from an EMBL/GenBank/DDBJ whole genome shotgun (WGS) entry which is preliminary data.</text>
</comment>
<proteinExistence type="predicted"/>
<keyword evidence="1" id="KW-0472">Membrane</keyword>
<dbReference type="RefSeq" id="WP_133991806.1">
    <property type="nucleotide sequence ID" value="NZ_SODV01000001.1"/>
</dbReference>
<dbReference type="OrthoDB" id="7564746at2"/>
<evidence type="ECO:0000256" key="1">
    <source>
        <dbReference type="SAM" id="Phobius"/>
    </source>
</evidence>
<organism evidence="2 3">
    <name type="scientific">Dinghuibacter silviterrae</name>
    <dbReference type="NCBI Taxonomy" id="1539049"/>
    <lineage>
        <taxon>Bacteria</taxon>
        <taxon>Pseudomonadati</taxon>
        <taxon>Bacteroidota</taxon>
        <taxon>Chitinophagia</taxon>
        <taxon>Chitinophagales</taxon>
        <taxon>Chitinophagaceae</taxon>
        <taxon>Dinghuibacter</taxon>
    </lineage>
</organism>
<dbReference type="Proteomes" id="UP000294498">
    <property type="component" value="Unassembled WGS sequence"/>
</dbReference>
<evidence type="ECO:0000313" key="3">
    <source>
        <dbReference type="Proteomes" id="UP000294498"/>
    </source>
</evidence>
<gene>
    <name evidence="2" type="ORF">EDB95_1347</name>
</gene>
<accession>A0A4R8DR76</accession>
<reference evidence="2 3" key="1">
    <citation type="submission" date="2019-03" db="EMBL/GenBank/DDBJ databases">
        <title>Genomic Encyclopedia of Type Strains, Phase IV (KMG-IV): sequencing the most valuable type-strain genomes for metagenomic binning, comparative biology and taxonomic classification.</title>
        <authorList>
            <person name="Goeker M."/>
        </authorList>
    </citation>
    <scope>NUCLEOTIDE SEQUENCE [LARGE SCALE GENOMIC DNA]</scope>
    <source>
        <strain evidence="2 3">DSM 100059</strain>
    </source>
</reference>
<feature type="transmembrane region" description="Helical" evidence="1">
    <location>
        <begin position="59"/>
        <end position="80"/>
    </location>
</feature>
<dbReference type="AlphaFoldDB" id="A0A4R8DR76"/>